<feature type="transmembrane region" description="Helical" evidence="1">
    <location>
        <begin position="54"/>
        <end position="71"/>
    </location>
</feature>
<comment type="caution">
    <text evidence="2">The sequence shown here is derived from an EMBL/GenBank/DDBJ whole genome shotgun (WGS) entry which is preliminary data.</text>
</comment>
<feature type="transmembrane region" description="Helical" evidence="1">
    <location>
        <begin position="30"/>
        <end position="48"/>
    </location>
</feature>
<dbReference type="Pfam" id="PF04307">
    <property type="entry name" value="YdjM"/>
    <property type="match status" value="1"/>
</dbReference>
<gene>
    <name evidence="2" type="ORF">S01H1_78962</name>
</gene>
<keyword evidence="1" id="KW-1133">Transmembrane helix</keyword>
<protein>
    <submittedName>
        <fullName evidence="2">Uncharacterized protein</fullName>
    </submittedName>
</protein>
<reference evidence="2" key="1">
    <citation type="journal article" date="2014" name="Front. Microbiol.">
        <title>High frequency of phylogenetically diverse reductive dehalogenase-homologous genes in deep subseafloor sedimentary metagenomes.</title>
        <authorList>
            <person name="Kawai M."/>
            <person name="Futagami T."/>
            <person name="Toyoda A."/>
            <person name="Takaki Y."/>
            <person name="Nishi S."/>
            <person name="Hori S."/>
            <person name="Arai W."/>
            <person name="Tsubouchi T."/>
            <person name="Morono Y."/>
            <person name="Uchiyama I."/>
            <person name="Ito T."/>
            <person name="Fujiyama A."/>
            <person name="Inagaki F."/>
            <person name="Takami H."/>
        </authorList>
    </citation>
    <scope>NUCLEOTIDE SEQUENCE</scope>
    <source>
        <strain evidence="2">Expedition CK06-06</strain>
    </source>
</reference>
<name>X0ZMR6_9ZZZZ</name>
<evidence type="ECO:0000313" key="2">
    <source>
        <dbReference type="EMBL" id="GAG49461.1"/>
    </source>
</evidence>
<feature type="transmembrane region" description="Helical" evidence="1">
    <location>
        <begin position="103"/>
        <end position="121"/>
    </location>
</feature>
<accession>X0ZMR6</accession>
<sequence>TLQTALIAGGVAWVGAVAPDIDIGSIPGRWFGRIGFLFSSLALSWGLMSEDVRFVVAASMPGLLILFVQSFKHRGPLHKYWLPLCLSGLGYFGIFQSELVQPLIFSFAGGLCVHLWLDGIWPWSFKGWWI</sequence>
<keyword evidence="1" id="KW-0472">Membrane</keyword>
<organism evidence="2">
    <name type="scientific">marine sediment metagenome</name>
    <dbReference type="NCBI Taxonomy" id="412755"/>
    <lineage>
        <taxon>unclassified sequences</taxon>
        <taxon>metagenomes</taxon>
        <taxon>ecological metagenomes</taxon>
    </lineage>
</organism>
<keyword evidence="1" id="KW-0812">Transmembrane</keyword>
<evidence type="ECO:0000256" key="1">
    <source>
        <dbReference type="SAM" id="Phobius"/>
    </source>
</evidence>
<dbReference type="InterPro" id="IPR007404">
    <property type="entry name" value="YdjM-like"/>
</dbReference>
<proteinExistence type="predicted"/>
<dbReference type="EMBL" id="BARS01053189">
    <property type="protein sequence ID" value="GAG49461.1"/>
    <property type="molecule type" value="Genomic_DNA"/>
</dbReference>
<feature type="non-terminal residue" evidence="2">
    <location>
        <position position="1"/>
    </location>
</feature>
<dbReference type="AlphaFoldDB" id="X0ZMR6"/>